<evidence type="ECO:0000313" key="2">
    <source>
        <dbReference type="Proteomes" id="UP000473574"/>
    </source>
</evidence>
<accession>A0A6M0SHF3</accession>
<gene>
    <name evidence="1" type="ORF">D0962_34465</name>
</gene>
<name>A0A6M0SHF3_9CYAN</name>
<evidence type="ECO:0000313" key="1">
    <source>
        <dbReference type="EMBL" id="NEZ67804.1"/>
    </source>
</evidence>
<protein>
    <submittedName>
        <fullName evidence="1">Uncharacterized protein</fullName>
    </submittedName>
</protein>
<dbReference type="EMBL" id="QZCE01000002">
    <property type="protein sequence ID" value="NEZ67804.1"/>
    <property type="molecule type" value="Genomic_DNA"/>
</dbReference>
<organism evidence="1 2">
    <name type="scientific">Adonisia turfae CCMR0082</name>
    <dbReference type="NCBI Taxonomy" id="2304604"/>
    <lineage>
        <taxon>Bacteria</taxon>
        <taxon>Bacillati</taxon>
        <taxon>Cyanobacteriota</taxon>
        <taxon>Adonisia</taxon>
        <taxon>Adonisia turfae</taxon>
    </lineage>
</organism>
<proteinExistence type="predicted"/>
<comment type="caution">
    <text evidence="1">The sequence shown here is derived from an EMBL/GenBank/DDBJ whole genome shotgun (WGS) entry which is preliminary data.</text>
</comment>
<dbReference type="AlphaFoldDB" id="A0A6M0SHF3"/>
<reference evidence="1 2" key="1">
    <citation type="journal article" date="2020" name="Microb. Ecol.">
        <title>Ecogenomics of the Marine Benthic Filamentous Cyanobacterium Adonisia.</title>
        <authorList>
            <person name="Walter J.M."/>
            <person name="Coutinho F.H."/>
            <person name="Leomil L."/>
            <person name="Hargreaves P.I."/>
            <person name="Campeao M.E."/>
            <person name="Vieira V.V."/>
            <person name="Silva B.S."/>
            <person name="Fistarol G.O."/>
            <person name="Salomon P.S."/>
            <person name="Sawabe T."/>
            <person name="Mino S."/>
            <person name="Hosokawa M."/>
            <person name="Miyashita H."/>
            <person name="Maruyama F."/>
            <person name="van Verk M.C."/>
            <person name="Dutilh B.E."/>
            <person name="Thompson C.C."/>
            <person name="Thompson F.L."/>
        </authorList>
    </citation>
    <scope>NUCLEOTIDE SEQUENCE [LARGE SCALE GENOMIC DNA]</scope>
    <source>
        <strain evidence="1 2">CCMR0082</strain>
    </source>
</reference>
<feature type="non-terminal residue" evidence="1">
    <location>
        <position position="116"/>
    </location>
</feature>
<sequence length="116" mass="13410">MTKPINKERLLQTLENIYEWHQRVNGHNCDVMHVLCCAGMKSAFDEALGRHDPLAAVKTDLELTVLEVQKSPTALMALQQKWKYNINRKRAKEDRVFKIQEAAGVSGIEWEFFELP</sequence>
<dbReference type="Proteomes" id="UP000473574">
    <property type="component" value="Unassembled WGS sequence"/>
</dbReference>